<dbReference type="PANTHER" id="PTHR21240">
    <property type="entry name" value="2-AMINO-3-CARBOXYLMUCONATE-6-SEMIALDEHYDE DECARBOXYLASE"/>
    <property type="match status" value="1"/>
</dbReference>
<evidence type="ECO:0000256" key="2">
    <source>
        <dbReference type="ARBA" id="ARBA00005871"/>
    </source>
</evidence>
<keyword evidence="8" id="KW-0862">Zinc</keyword>
<dbReference type="GO" id="GO:0046872">
    <property type="term" value="F:metal ion binding"/>
    <property type="evidence" value="ECO:0007669"/>
    <property type="project" value="UniProtKB-KW"/>
</dbReference>
<evidence type="ECO:0000259" key="11">
    <source>
        <dbReference type="Pfam" id="PF04909"/>
    </source>
</evidence>
<dbReference type="GO" id="GO:0005829">
    <property type="term" value="C:cytosol"/>
    <property type="evidence" value="ECO:0007669"/>
    <property type="project" value="TreeGrafter"/>
</dbReference>
<proteinExistence type="inferred from homology"/>
<dbReference type="AlphaFoldDB" id="A0A6J6T6W1"/>
<keyword evidence="9" id="KW-0456">Lyase</keyword>
<comment type="pathway">
    <text evidence="1">Secondary metabolite metabolism; quinolate metabolism.</text>
</comment>
<comment type="subunit">
    <text evidence="3">Monomer.</text>
</comment>
<keyword evidence="7" id="KW-0210">Decarboxylase</keyword>
<evidence type="ECO:0000256" key="9">
    <source>
        <dbReference type="ARBA" id="ARBA00023239"/>
    </source>
</evidence>
<dbReference type="EC" id="4.1.1.45" evidence="4"/>
<dbReference type="GO" id="GO:0019748">
    <property type="term" value="P:secondary metabolic process"/>
    <property type="evidence" value="ECO:0007669"/>
    <property type="project" value="TreeGrafter"/>
</dbReference>
<dbReference type="EMBL" id="CAEZYW010000118">
    <property type="protein sequence ID" value="CAB4742778.1"/>
    <property type="molecule type" value="Genomic_DNA"/>
</dbReference>
<dbReference type="Pfam" id="PF04909">
    <property type="entry name" value="Amidohydro_2"/>
    <property type="match status" value="1"/>
</dbReference>
<evidence type="ECO:0000256" key="8">
    <source>
        <dbReference type="ARBA" id="ARBA00022833"/>
    </source>
</evidence>
<dbReference type="GO" id="GO:0016787">
    <property type="term" value="F:hydrolase activity"/>
    <property type="evidence" value="ECO:0007669"/>
    <property type="project" value="InterPro"/>
</dbReference>
<evidence type="ECO:0000256" key="1">
    <source>
        <dbReference type="ARBA" id="ARBA00005079"/>
    </source>
</evidence>
<dbReference type="GO" id="GO:0001760">
    <property type="term" value="F:aminocarboxymuconate-semialdehyde decarboxylase activity"/>
    <property type="evidence" value="ECO:0007669"/>
    <property type="project" value="UniProtKB-EC"/>
</dbReference>
<evidence type="ECO:0000256" key="3">
    <source>
        <dbReference type="ARBA" id="ARBA00011245"/>
    </source>
</evidence>
<accession>A0A6J6T6W1</accession>
<dbReference type="InterPro" id="IPR006680">
    <property type="entry name" value="Amidohydro-rel"/>
</dbReference>
<dbReference type="Gene3D" id="3.20.20.140">
    <property type="entry name" value="Metal-dependent hydrolases"/>
    <property type="match status" value="1"/>
</dbReference>
<dbReference type="InterPro" id="IPR032466">
    <property type="entry name" value="Metal_Hydrolase"/>
</dbReference>
<dbReference type="SUPFAM" id="SSF51556">
    <property type="entry name" value="Metallo-dependent hydrolases"/>
    <property type="match status" value="1"/>
</dbReference>
<evidence type="ECO:0000256" key="7">
    <source>
        <dbReference type="ARBA" id="ARBA00022793"/>
    </source>
</evidence>
<dbReference type="InterPro" id="IPR032465">
    <property type="entry name" value="ACMSD"/>
</dbReference>
<evidence type="ECO:0000256" key="4">
    <source>
        <dbReference type="ARBA" id="ARBA00012365"/>
    </source>
</evidence>
<organism evidence="12">
    <name type="scientific">freshwater metagenome</name>
    <dbReference type="NCBI Taxonomy" id="449393"/>
    <lineage>
        <taxon>unclassified sequences</taxon>
        <taxon>metagenomes</taxon>
        <taxon>ecological metagenomes</taxon>
    </lineage>
</organism>
<evidence type="ECO:0000256" key="10">
    <source>
        <dbReference type="ARBA" id="ARBA00031120"/>
    </source>
</evidence>
<feature type="domain" description="Amidohydrolase-related" evidence="11">
    <location>
        <begin position="20"/>
        <end position="348"/>
    </location>
</feature>
<keyword evidence="6" id="KW-0479">Metal-binding</keyword>
<comment type="similarity">
    <text evidence="2">Belongs to the metallo-dependent hydrolases superfamily. ACMSD family.</text>
</comment>
<name>A0A6J6T6W1_9ZZZZ</name>
<dbReference type="PANTHER" id="PTHR21240:SF27">
    <property type="entry name" value="2-AMINO-3-CARBOXYMUCONATE-6-SEMIALDEHYDE DECARBOXYLASE"/>
    <property type="match status" value="1"/>
</dbReference>
<protein>
    <recommendedName>
        <fullName evidence="5">2-amino-3-carboxymuconate-6-semialdehyde decarboxylase</fullName>
        <ecNumber evidence="4">4.1.1.45</ecNumber>
    </recommendedName>
    <alternativeName>
        <fullName evidence="10">Picolinate carboxylase</fullName>
    </alternativeName>
</protein>
<evidence type="ECO:0000313" key="12">
    <source>
        <dbReference type="EMBL" id="CAB4742778.1"/>
    </source>
</evidence>
<gene>
    <name evidence="12" type="ORF">UFOPK2786_00867</name>
</gene>
<reference evidence="12" key="1">
    <citation type="submission" date="2020-05" db="EMBL/GenBank/DDBJ databases">
        <authorList>
            <person name="Chiriac C."/>
            <person name="Salcher M."/>
            <person name="Ghai R."/>
            <person name="Kavagutti S V."/>
        </authorList>
    </citation>
    <scope>NUCLEOTIDE SEQUENCE</scope>
</reference>
<evidence type="ECO:0000256" key="6">
    <source>
        <dbReference type="ARBA" id="ARBA00022723"/>
    </source>
</evidence>
<sequence length="357" mass="39015">MTEAVASTPSSLGGAANLAIDIHTHYVPHGWPDLATSDETAAEGEWPWLRIDTERDATIMLGTNEFRRIESDCWDAERRLADMDADGIDAQVVSPTPVFFSYGRDPIEAAKVCRIFNDLALEICAPAPKRLLPFAQVPLQDTDAACREVERCKVNGHLGVEIGNHVGDRDLDDAGIIAFLQHCASIGMPVFVHPWDLPKSPRLDRWMAQWLTGMPAETHLSILALILGGGFDHLPADLRICFAHGGGSFAFWLGRVENAWHRRPDAIATSEHPPSHYLNRFSVDSAVFTEPALKLLIDTLGADRVMLGSDYPYPLGERPSGALIRSASGLDDSVRTALLGGNARVFLGPAAVDRLRQ</sequence>
<evidence type="ECO:0000256" key="5">
    <source>
        <dbReference type="ARBA" id="ARBA00021214"/>
    </source>
</evidence>